<evidence type="ECO:0000256" key="1">
    <source>
        <dbReference type="ARBA" id="ARBA00004245"/>
    </source>
</evidence>
<comment type="similarity">
    <text evidence="2 6">Belongs to the ARPC2 family.</text>
</comment>
<dbReference type="GO" id="GO:0006897">
    <property type="term" value="P:endocytosis"/>
    <property type="evidence" value="ECO:0007669"/>
    <property type="project" value="UniProtKB-ARBA"/>
</dbReference>
<keyword evidence="8" id="KW-1185">Reference proteome</keyword>
<proteinExistence type="inferred from homology"/>
<evidence type="ECO:0000256" key="2">
    <source>
        <dbReference type="ARBA" id="ARBA00007192"/>
    </source>
</evidence>
<dbReference type="OrthoDB" id="148331at2759"/>
<dbReference type="GO" id="GO:0005200">
    <property type="term" value="F:structural constituent of cytoskeleton"/>
    <property type="evidence" value="ECO:0007669"/>
    <property type="project" value="TreeGrafter"/>
</dbReference>
<dbReference type="Pfam" id="PF04045">
    <property type="entry name" value="P34-Arc"/>
    <property type="match status" value="1"/>
</dbReference>
<dbReference type="FunFam" id="3.30.1460.20:FF:000009">
    <property type="entry name" value="Arp2/3 complex 34 kDa subunit"/>
    <property type="match status" value="1"/>
</dbReference>
<protein>
    <recommendedName>
        <fullName evidence="6">Arp2/3 complex 34 kDa subunit</fullName>
    </recommendedName>
</protein>
<organism evidence="7">
    <name type="scientific">Absidia glauca</name>
    <name type="common">Pin mould</name>
    <dbReference type="NCBI Taxonomy" id="4829"/>
    <lineage>
        <taxon>Eukaryota</taxon>
        <taxon>Fungi</taxon>
        <taxon>Fungi incertae sedis</taxon>
        <taxon>Mucoromycota</taxon>
        <taxon>Mucoromycotina</taxon>
        <taxon>Mucoromycetes</taxon>
        <taxon>Mucorales</taxon>
        <taxon>Cunninghamellaceae</taxon>
        <taxon>Absidia</taxon>
    </lineage>
</organism>
<dbReference type="Proteomes" id="UP000078561">
    <property type="component" value="Unassembled WGS sequence"/>
</dbReference>
<dbReference type="GO" id="GO:0005885">
    <property type="term" value="C:Arp2/3 protein complex"/>
    <property type="evidence" value="ECO:0007669"/>
    <property type="project" value="InterPro"/>
</dbReference>
<comment type="subcellular location">
    <subcellularLocation>
        <location evidence="1 6">Cytoplasm</location>
        <location evidence="1 6">Cytoskeleton</location>
    </subcellularLocation>
</comment>
<evidence type="ECO:0000313" key="7">
    <source>
        <dbReference type="EMBL" id="SAM06122.1"/>
    </source>
</evidence>
<evidence type="ECO:0000256" key="4">
    <source>
        <dbReference type="ARBA" id="ARBA00023203"/>
    </source>
</evidence>
<dbReference type="GO" id="GO:0051015">
    <property type="term" value="F:actin filament binding"/>
    <property type="evidence" value="ECO:0007669"/>
    <property type="project" value="TreeGrafter"/>
</dbReference>
<dbReference type="InterPro" id="IPR034666">
    <property type="entry name" value="ARPC2/4"/>
</dbReference>
<dbReference type="PANTHER" id="PTHR12058:SF0">
    <property type="entry name" value="ACTIN-RELATED PROTEIN 2_3 COMPLEX SUBUNIT 2"/>
    <property type="match status" value="1"/>
</dbReference>
<dbReference type="GO" id="GO:0030041">
    <property type="term" value="P:actin filament polymerization"/>
    <property type="evidence" value="ECO:0007669"/>
    <property type="project" value="InterPro"/>
</dbReference>
<dbReference type="STRING" id="4829.A0A168R571"/>
<dbReference type="OMA" id="YFDFQEE"/>
<dbReference type="AlphaFoldDB" id="A0A168R571"/>
<dbReference type="InParanoid" id="A0A168R571"/>
<evidence type="ECO:0000256" key="5">
    <source>
        <dbReference type="ARBA" id="ARBA00023212"/>
    </source>
</evidence>
<dbReference type="EMBL" id="LT554490">
    <property type="protein sequence ID" value="SAM06122.1"/>
    <property type="molecule type" value="Genomic_DNA"/>
</dbReference>
<sequence length="306" mass="35737">MILLDYNNAIIQDILQSRLSGEKNDVLDMTVVDFDGVVYEIKTPNKRTELYISLRWMCYDELVSFGAQGILQRVYGSYLAATPEPNYNVTLIIDLETVPADEETRADLVQKVSLLKRNLLAAPFEKAFAEQEQYVDAEKPNPTSELMAVHYREEEAIYVQSSTDRVTVLFSTKFKDETDKIFGKVFLQEFVDARRRRAFSAPQVLYTTREPPRELAHLNLRDSEDMSYVTFVLFPQHFERGDAREETISRIQIFRDYLHYHIKCSKAYMHTRMRARVRDFMKVLNRAKPEVITEKKTITGKTFVRT</sequence>
<dbReference type="InterPro" id="IPR007188">
    <property type="entry name" value="ARPC2"/>
</dbReference>
<reference evidence="7" key="1">
    <citation type="submission" date="2016-04" db="EMBL/GenBank/DDBJ databases">
        <authorList>
            <person name="Evans L.H."/>
            <person name="Alamgir A."/>
            <person name="Owens N."/>
            <person name="Weber N.D."/>
            <person name="Virtaneva K."/>
            <person name="Barbian K."/>
            <person name="Babar A."/>
            <person name="Rosenke K."/>
        </authorList>
    </citation>
    <scope>NUCLEOTIDE SEQUENCE [LARGE SCALE GENOMIC DNA]</scope>
    <source>
        <strain evidence="7">CBS 101.48</strain>
    </source>
</reference>
<name>A0A168R571_ABSGL</name>
<keyword evidence="5 6" id="KW-0206">Cytoskeleton</keyword>
<comment type="function">
    <text evidence="6">Functions as actin-binding component of the Arp2/3 complex which is involved in regulation of actin polymerization and together with an activating nucleation-promoting factor (NPF) mediates the formation of branched actin networks.</text>
</comment>
<comment type="subunit">
    <text evidence="6">Component of the Arp2/3 complex.</text>
</comment>
<dbReference type="Gene3D" id="3.30.1460.20">
    <property type="match status" value="2"/>
</dbReference>
<evidence type="ECO:0000256" key="6">
    <source>
        <dbReference type="RuleBase" id="RU364015"/>
    </source>
</evidence>
<keyword evidence="4 6" id="KW-0009">Actin-binding</keyword>
<accession>A0A168R571</accession>
<evidence type="ECO:0000313" key="8">
    <source>
        <dbReference type="Proteomes" id="UP000078561"/>
    </source>
</evidence>
<dbReference type="PANTHER" id="PTHR12058">
    <property type="entry name" value="ARP2/3 COMPLEX 34 KDA SUBUNIT"/>
    <property type="match status" value="1"/>
</dbReference>
<keyword evidence="3 6" id="KW-0963">Cytoplasm</keyword>
<dbReference type="FunCoup" id="A0A168R571">
    <property type="interactions" value="475"/>
</dbReference>
<dbReference type="SUPFAM" id="SSF69645">
    <property type="entry name" value="Arp2/3 complex subunits"/>
    <property type="match status" value="2"/>
</dbReference>
<gene>
    <name evidence="7" type="primary">ABSGL_11998.1 scaffold 12361</name>
</gene>
<evidence type="ECO:0000256" key="3">
    <source>
        <dbReference type="ARBA" id="ARBA00022490"/>
    </source>
</evidence>
<dbReference type="GO" id="GO:0034314">
    <property type="term" value="P:Arp2/3 complex-mediated actin nucleation"/>
    <property type="evidence" value="ECO:0007669"/>
    <property type="project" value="InterPro"/>
</dbReference>
<dbReference type="FunFam" id="3.30.1460.20:FF:000005">
    <property type="entry name" value="Arp2/3 complex 34 kDa subunit"/>
    <property type="match status" value="1"/>
</dbReference>